<dbReference type="FunFam" id="3.30.565.10:FF:000006">
    <property type="entry name" value="Sensor histidine kinase WalK"/>
    <property type="match status" value="1"/>
</dbReference>
<feature type="domain" description="Histidine kinase" evidence="13">
    <location>
        <begin position="276"/>
        <end position="493"/>
    </location>
</feature>
<keyword evidence="6" id="KW-0808">Transferase</keyword>
<dbReference type="GO" id="GO:0005886">
    <property type="term" value="C:plasma membrane"/>
    <property type="evidence" value="ECO:0007669"/>
    <property type="project" value="UniProtKB-SubCell"/>
</dbReference>
<feature type="transmembrane region" description="Helical" evidence="12">
    <location>
        <begin position="6"/>
        <end position="28"/>
    </location>
</feature>
<evidence type="ECO:0000313" key="15">
    <source>
        <dbReference type="EMBL" id="MBV7273646.1"/>
    </source>
</evidence>
<dbReference type="SMART" id="SM00304">
    <property type="entry name" value="HAMP"/>
    <property type="match status" value="1"/>
</dbReference>
<evidence type="ECO:0000256" key="1">
    <source>
        <dbReference type="ARBA" id="ARBA00000085"/>
    </source>
</evidence>
<comment type="catalytic activity">
    <reaction evidence="1">
        <text>ATP + protein L-histidine = ADP + protein N-phospho-L-histidine.</text>
        <dbReference type="EC" id="2.7.13.3"/>
    </reaction>
</comment>
<dbReference type="InterPro" id="IPR005467">
    <property type="entry name" value="His_kinase_dom"/>
</dbReference>
<evidence type="ECO:0000256" key="6">
    <source>
        <dbReference type="ARBA" id="ARBA00022679"/>
    </source>
</evidence>
<evidence type="ECO:0000256" key="4">
    <source>
        <dbReference type="ARBA" id="ARBA00022475"/>
    </source>
</evidence>
<evidence type="ECO:0000259" key="13">
    <source>
        <dbReference type="PROSITE" id="PS50109"/>
    </source>
</evidence>
<dbReference type="GO" id="GO:0000155">
    <property type="term" value="F:phosphorelay sensor kinase activity"/>
    <property type="evidence" value="ECO:0007669"/>
    <property type="project" value="InterPro"/>
</dbReference>
<keyword evidence="12" id="KW-0812">Transmembrane</keyword>
<evidence type="ECO:0000256" key="5">
    <source>
        <dbReference type="ARBA" id="ARBA00022553"/>
    </source>
</evidence>
<dbReference type="Pfam" id="PF00512">
    <property type="entry name" value="HisKA"/>
    <property type="match status" value="1"/>
</dbReference>
<dbReference type="PANTHER" id="PTHR45528:SF1">
    <property type="entry name" value="SENSOR HISTIDINE KINASE CPXA"/>
    <property type="match status" value="1"/>
</dbReference>
<dbReference type="SMART" id="SM00388">
    <property type="entry name" value="HisKA"/>
    <property type="match status" value="1"/>
</dbReference>
<dbReference type="InterPro" id="IPR003594">
    <property type="entry name" value="HATPase_dom"/>
</dbReference>
<keyword evidence="12" id="KW-1133">Transmembrane helix</keyword>
<dbReference type="Pfam" id="PF02518">
    <property type="entry name" value="HATPase_c"/>
    <property type="match status" value="1"/>
</dbReference>
<evidence type="ECO:0000256" key="11">
    <source>
        <dbReference type="ARBA" id="ARBA00023136"/>
    </source>
</evidence>
<keyword evidence="16" id="KW-1185">Reference proteome</keyword>
<dbReference type="Pfam" id="PF00672">
    <property type="entry name" value="HAMP"/>
    <property type="match status" value="1"/>
</dbReference>
<feature type="domain" description="HAMP" evidence="14">
    <location>
        <begin position="202"/>
        <end position="254"/>
    </location>
</feature>
<evidence type="ECO:0000259" key="14">
    <source>
        <dbReference type="PROSITE" id="PS50885"/>
    </source>
</evidence>
<reference evidence="15" key="1">
    <citation type="submission" date="2020-12" db="EMBL/GenBank/DDBJ databases">
        <title>Clostridium thailandense sp. nov., a novel acetogenic bacterium isolated from peat land soil in Thailand.</title>
        <authorList>
            <person name="Chaikitkaew S."/>
            <person name="Birkeland N.K."/>
        </authorList>
    </citation>
    <scope>NUCLEOTIDE SEQUENCE</scope>
    <source>
        <strain evidence="15">PL3</strain>
    </source>
</reference>
<comment type="caution">
    <text evidence="15">The sequence shown here is derived from an EMBL/GenBank/DDBJ whole genome shotgun (WGS) entry which is preliminary data.</text>
</comment>
<proteinExistence type="predicted"/>
<evidence type="ECO:0000256" key="9">
    <source>
        <dbReference type="ARBA" id="ARBA00022840"/>
    </source>
</evidence>
<dbReference type="SMART" id="SM00387">
    <property type="entry name" value="HATPase_c"/>
    <property type="match status" value="1"/>
</dbReference>
<dbReference type="FunFam" id="1.10.287.130:FF:000001">
    <property type="entry name" value="Two-component sensor histidine kinase"/>
    <property type="match status" value="1"/>
</dbReference>
<keyword evidence="7" id="KW-0547">Nucleotide-binding</keyword>
<keyword evidence="4" id="KW-1003">Cell membrane</keyword>
<gene>
    <name evidence="15" type="ORF">I6U48_12060</name>
</gene>
<dbReference type="InterPro" id="IPR003661">
    <property type="entry name" value="HisK_dim/P_dom"/>
</dbReference>
<dbReference type="RefSeq" id="WP_218320714.1">
    <property type="nucleotide sequence ID" value="NZ_JAEEGC010000052.1"/>
</dbReference>
<evidence type="ECO:0000256" key="3">
    <source>
        <dbReference type="ARBA" id="ARBA00012438"/>
    </source>
</evidence>
<evidence type="ECO:0000256" key="10">
    <source>
        <dbReference type="ARBA" id="ARBA00023012"/>
    </source>
</evidence>
<dbReference type="PANTHER" id="PTHR45528">
    <property type="entry name" value="SENSOR HISTIDINE KINASE CPXA"/>
    <property type="match status" value="1"/>
</dbReference>
<dbReference type="EMBL" id="JAEEGC010000052">
    <property type="protein sequence ID" value="MBV7273646.1"/>
    <property type="molecule type" value="Genomic_DNA"/>
</dbReference>
<feature type="transmembrane region" description="Helical" evidence="12">
    <location>
        <begin position="184"/>
        <end position="206"/>
    </location>
</feature>
<dbReference type="PROSITE" id="PS50885">
    <property type="entry name" value="HAMP"/>
    <property type="match status" value="1"/>
</dbReference>
<dbReference type="AlphaFoldDB" id="A0A949TXF9"/>
<keyword evidence="10" id="KW-0902">Two-component regulatory system</keyword>
<dbReference type="EC" id="2.7.13.3" evidence="3"/>
<dbReference type="GO" id="GO:0005524">
    <property type="term" value="F:ATP binding"/>
    <property type="evidence" value="ECO:0007669"/>
    <property type="project" value="UniProtKB-KW"/>
</dbReference>
<dbReference type="Proteomes" id="UP000694308">
    <property type="component" value="Unassembled WGS sequence"/>
</dbReference>
<keyword evidence="5" id="KW-0597">Phosphoprotein</keyword>
<dbReference type="InterPro" id="IPR050398">
    <property type="entry name" value="HssS/ArlS-like"/>
</dbReference>
<dbReference type="InterPro" id="IPR003660">
    <property type="entry name" value="HAMP_dom"/>
</dbReference>
<protein>
    <recommendedName>
        <fullName evidence="3">histidine kinase</fullName>
        <ecNumber evidence="3">2.7.13.3</ecNumber>
    </recommendedName>
</protein>
<evidence type="ECO:0000256" key="2">
    <source>
        <dbReference type="ARBA" id="ARBA00004651"/>
    </source>
</evidence>
<evidence type="ECO:0000256" key="12">
    <source>
        <dbReference type="SAM" id="Phobius"/>
    </source>
</evidence>
<evidence type="ECO:0000313" key="16">
    <source>
        <dbReference type="Proteomes" id="UP000694308"/>
    </source>
</evidence>
<dbReference type="CDD" id="cd00075">
    <property type="entry name" value="HATPase"/>
    <property type="match status" value="1"/>
</dbReference>
<dbReference type="CDD" id="cd00082">
    <property type="entry name" value="HisKA"/>
    <property type="match status" value="1"/>
</dbReference>
<organism evidence="15 16">
    <name type="scientific">Clostridium thailandense</name>
    <dbReference type="NCBI Taxonomy" id="2794346"/>
    <lineage>
        <taxon>Bacteria</taxon>
        <taxon>Bacillati</taxon>
        <taxon>Bacillota</taxon>
        <taxon>Clostridia</taxon>
        <taxon>Eubacteriales</taxon>
        <taxon>Clostridiaceae</taxon>
        <taxon>Clostridium</taxon>
    </lineage>
</organism>
<accession>A0A949TXF9</accession>
<sequence>MRYSIRYKFAIGLFFIFCVSFNVMTFVMNKIVVENNKKIISDELLNSQRDLNIYFRQFLLINKIEFNEKDFEKQAEKIAGGIAEKINNRVILYKNDGNLLFDTDYSDGYIYSSENEPLKDNHEDLKLSTRDKSSYKIVKLDKRYVVIFSQPLYTDNKVFGILRYVKDYTELFEAGNSLLMKLKVFMFSVFLMIFVFAILLATQITIPIIKLGKLTKEISSGNFDINLKVKSRDEVGQLGKSFSKMKDKIKEQIWTIEKDRDDLIKLEGHKKAFFDNVTHEMKTPLTIISGYSQMILDEVSEDEEILIKAASKIKRESEHLHSMVTDLLDMSKIETRVDIDFSEKLDMKEVIEAVCDDMIVKAKRYEISIEKNLQDNIIIFASKDEIRRMLINVIDNSIKYGKVKSLIRLTAYRENSNCILIVEDQGKGIAEENLNRIFEPFYRVDKAYSKERGGSGLGLAIVKSILDKYKGKINIQSKVNEGTKVCIKIPLFLQLGNNLDN</sequence>
<keyword evidence="9" id="KW-0067">ATP-binding</keyword>
<name>A0A949TXF9_9CLOT</name>
<keyword evidence="8" id="KW-0418">Kinase</keyword>
<keyword evidence="11 12" id="KW-0472">Membrane</keyword>
<comment type="subcellular location">
    <subcellularLocation>
        <location evidence="2">Cell membrane</location>
        <topology evidence="2">Multi-pass membrane protein</topology>
    </subcellularLocation>
</comment>
<evidence type="ECO:0000256" key="8">
    <source>
        <dbReference type="ARBA" id="ARBA00022777"/>
    </source>
</evidence>
<evidence type="ECO:0000256" key="7">
    <source>
        <dbReference type="ARBA" id="ARBA00022741"/>
    </source>
</evidence>
<dbReference type="PROSITE" id="PS50109">
    <property type="entry name" value="HIS_KIN"/>
    <property type="match status" value="1"/>
</dbReference>
<dbReference type="CDD" id="cd06225">
    <property type="entry name" value="HAMP"/>
    <property type="match status" value="1"/>
</dbReference>